<reference evidence="1 2" key="1">
    <citation type="submission" date="2018-05" db="EMBL/GenBank/DDBJ databases">
        <title>Genomic Encyclopedia of Archaeal and Bacterial Type Strains, Phase II (KMG-II): from individual species to whole genera.</title>
        <authorList>
            <person name="Goeker M."/>
        </authorList>
    </citation>
    <scope>NUCLEOTIDE SEQUENCE [LARGE SCALE GENOMIC DNA]</scope>
    <source>
        <strain evidence="1 2">DSM 22214</strain>
    </source>
</reference>
<dbReference type="SUPFAM" id="SSF52833">
    <property type="entry name" value="Thioredoxin-like"/>
    <property type="match status" value="1"/>
</dbReference>
<keyword evidence="2" id="KW-1185">Reference proteome</keyword>
<dbReference type="OrthoDB" id="9800692at2"/>
<gene>
    <name evidence="1" type="ORF">LV89_04117</name>
</gene>
<dbReference type="CDD" id="cd02980">
    <property type="entry name" value="TRX_Fd_family"/>
    <property type="match status" value="1"/>
</dbReference>
<proteinExistence type="predicted"/>
<dbReference type="Proteomes" id="UP000245489">
    <property type="component" value="Unassembled WGS sequence"/>
</dbReference>
<sequence>MKYKKHVFVCTNQKDAPKKCCGDERGNALVDAFKNSMKEKGLLPAMRAQKTGCLDVCAFGPAVMVYPEGIMYGNVQLSDVEEIIESHLINDQPVERLVIA</sequence>
<protein>
    <submittedName>
        <fullName evidence="1">(2Fe-2S) ferredoxin</fullName>
    </submittedName>
</protein>
<evidence type="ECO:0000313" key="1">
    <source>
        <dbReference type="EMBL" id="PWK18418.1"/>
    </source>
</evidence>
<dbReference type="RefSeq" id="WP_109744779.1">
    <property type="nucleotide sequence ID" value="NZ_QGGO01000030.1"/>
</dbReference>
<name>A0A316DLB3_9BACT</name>
<comment type="caution">
    <text evidence="1">The sequence shown here is derived from an EMBL/GenBank/DDBJ whole genome shotgun (WGS) entry which is preliminary data.</text>
</comment>
<dbReference type="EMBL" id="QGGO01000030">
    <property type="protein sequence ID" value="PWK18418.1"/>
    <property type="molecule type" value="Genomic_DNA"/>
</dbReference>
<accession>A0A316DLB3</accession>
<organism evidence="1 2">
    <name type="scientific">Arcicella aurantiaca</name>
    <dbReference type="NCBI Taxonomy" id="591202"/>
    <lineage>
        <taxon>Bacteria</taxon>
        <taxon>Pseudomonadati</taxon>
        <taxon>Bacteroidota</taxon>
        <taxon>Cytophagia</taxon>
        <taxon>Cytophagales</taxon>
        <taxon>Flectobacillaceae</taxon>
        <taxon>Arcicella</taxon>
    </lineage>
</organism>
<dbReference type="AlphaFoldDB" id="A0A316DLB3"/>
<dbReference type="InterPro" id="IPR036249">
    <property type="entry name" value="Thioredoxin-like_sf"/>
</dbReference>
<evidence type="ECO:0000313" key="2">
    <source>
        <dbReference type="Proteomes" id="UP000245489"/>
    </source>
</evidence>
<dbReference type="Gene3D" id="3.40.30.10">
    <property type="entry name" value="Glutaredoxin"/>
    <property type="match status" value="1"/>
</dbReference>